<feature type="binding site" evidence="4">
    <location>
        <position position="116"/>
    </location>
    <ligand>
        <name>FAD</name>
        <dbReference type="ChEBI" id="CHEBI:57692"/>
    </ligand>
</feature>
<dbReference type="SUPFAM" id="SSF51905">
    <property type="entry name" value="FAD/NAD(P)-binding domain"/>
    <property type="match status" value="1"/>
</dbReference>
<dbReference type="InterPro" id="IPR001100">
    <property type="entry name" value="Pyr_nuc-diS_OxRdtase"/>
</dbReference>
<name>A8YGD0_MICA7</name>
<feature type="transmembrane region" description="Helical" evidence="5">
    <location>
        <begin position="6"/>
        <end position="31"/>
    </location>
</feature>
<dbReference type="InterPro" id="IPR004099">
    <property type="entry name" value="Pyr_nucl-diS_OxRdtase_dimer"/>
</dbReference>
<dbReference type="EMBL" id="AM778938">
    <property type="protein sequence ID" value="CAO87234.1"/>
    <property type="molecule type" value="Genomic_DNA"/>
</dbReference>
<dbReference type="Gene3D" id="3.50.50.60">
    <property type="entry name" value="FAD/NAD(P)-binding domain"/>
    <property type="match status" value="2"/>
</dbReference>
<dbReference type="PANTHER" id="PTHR43014:SF2">
    <property type="entry name" value="MERCURIC REDUCTASE"/>
    <property type="match status" value="1"/>
</dbReference>
<dbReference type="Pfam" id="PF07992">
    <property type="entry name" value="Pyr_redox_2"/>
    <property type="match status" value="1"/>
</dbReference>
<dbReference type="PRINTS" id="PR00411">
    <property type="entry name" value="PNDRDTASEI"/>
</dbReference>
<dbReference type="InterPro" id="IPR023753">
    <property type="entry name" value="FAD/NAD-binding_dom"/>
</dbReference>
<evidence type="ECO:0000256" key="1">
    <source>
        <dbReference type="ARBA" id="ARBA00007532"/>
    </source>
</evidence>
<evidence type="ECO:0000259" key="7">
    <source>
        <dbReference type="Pfam" id="PF07992"/>
    </source>
</evidence>
<evidence type="ECO:0000259" key="6">
    <source>
        <dbReference type="Pfam" id="PF02852"/>
    </source>
</evidence>
<dbReference type="PANTHER" id="PTHR43014">
    <property type="entry name" value="MERCURIC REDUCTASE"/>
    <property type="match status" value="1"/>
</dbReference>
<dbReference type="Pfam" id="PF02852">
    <property type="entry name" value="Pyr_redox_dim"/>
    <property type="match status" value="1"/>
</dbReference>
<dbReference type="SUPFAM" id="SSF55424">
    <property type="entry name" value="FAD/NAD-linked reductases, dimerisation (C-terminal) domain"/>
    <property type="match status" value="1"/>
</dbReference>
<organism evidence="8">
    <name type="scientific">Microcystis aeruginosa (strain PCC 7806)</name>
    <dbReference type="NCBI Taxonomy" id="267872"/>
    <lineage>
        <taxon>Bacteria</taxon>
        <taxon>Bacillati</taxon>
        <taxon>Cyanobacteriota</taxon>
        <taxon>Cyanophyceae</taxon>
        <taxon>Oscillatoriophycideae</taxon>
        <taxon>Chroococcales</taxon>
        <taxon>Microcystaceae</taxon>
        <taxon>Microcystis</taxon>
    </lineage>
</organism>
<evidence type="ECO:0000256" key="4">
    <source>
        <dbReference type="PIRSR" id="PIRSR000350-3"/>
    </source>
</evidence>
<dbReference type="GO" id="GO:0003955">
    <property type="term" value="F:NAD(P)H dehydrogenase (quinone) activity"/>
    <property type="evidence" value="ECO:0007669"/>
    <property type="project" value="TreeGrafter"/>
</dbReference>
<dbReference type="InterPro" id="IPR016156">
    <property type="entry name" value="FAD/NAD-linked_Rdtase_dimer_sf"/>
</dbReference>
<comment type="similarity">
    <text evidence="1">Belongs to the class-I pyridine nucleotide-disulfide oxidoreductase family.</text>
</comment>
<dbReference type="InterPro" id="IPR036188">
    <property type="entry name" value="FAD/NAD-bd_sf"/>
</dbReference>
<evidence type="ECO:0000313" key="8">
    <source>
        <dbReference type="EMBL" id="CAO87234.1"/>
    </source>
</evidence>
<comment type="cofactor">
    <cofactor evidence="4">
        <name>FAD</name>
        <dbReference type="ChEBI" id="CHEBI:57692"/>
    </cofactor>
    <text evidence="4">Binds 1 FAD per subunit.</text>
</comment>
<accession>A8YGD0</accession>
<feature type="binding site" evidence="4">
    <location>
        <position position="57"/>
    </location>
    <ligand>
        <name>FAD</name>
        <dbReference type="ChEBI" id="CHEBI:57692"/>
    </ligand>
</feature>
<evidence type="ECO:0000256" key="3">
    <source>
        <dbReference type="ARBA" id="ARBA00022827"/>
    </source>
</evidence>
<keyword evidence="2" id="KW-0285">Flavoprotein</keyword>
<dbReference type="AlphaFoldDB" id="A8YGD0"/>
<feature type="domain" description="FAD/NAD(P)-binding" evidence="7">
    <location>
        <begin position="12"/>
        <end position="306"/>
    </location>
</feature>
<keyword evidence="5" id="KW-0472">Membrane</keyword>
<reference evidence="8" key="1">
    <citation type="submission" date="2007-08" db="EMBL/GenBank/DDBJ databases">
        <authorList>
            <person name="Frangeul L."/>
        </authorList>
    </citation>
    <scope>NUCLEOTIDE SEQUENCE</scope>
    <source>
        <strain evidence="8">PCC 7806</strain>
    </source>
</reference>
<proteinExistence type="inferred from homology"/>
<evidence type="ECO:0000256" key="5">
    <source>
        <dbReference type="SAM" id="Phobius"/>
    </source>
</evidence>
<keyword evidence="5" id="KW-0812">Transmembrane</keyword>
<protein>
    <submittedName>
        <fullName evidence="8">Genome sequencing data, contig C308</fullName>
    </submittedName>
</protein>
<sequence length="470" mass="52885">MTPDSYFIFVVYDLVIIGATPAGIEAALLAVHLKKRVALVQQPSSDNLEASKDIFSKGYSQIIHLYKLLNHWQETAIYPQWQRLRQWLEEVDKTINKYHSLARLATEGIDVIPGGGEFVRLPHLGFVVNGRQLLAKHYLIAPGFYPQVPKIFGLDEVNYFTAQTLWQEPNLDKLGQHLAIIGNSSMAVSLAQILRRLGKEISLIIEDNYLLPDIDREICHLVTAILEAEGIKILPSYCPSQVKAIEGQKWLQLGNRVIEVDDLIFAGNYQVNEQGLNLAGVGVKLEQGLIKVNQQLQTDNSRIYALNLLKNNYPDPTLNHRAAFGLVKHLLTGEKFNFNPQQIPSFIAFDPAIAWVGLTGKAARESYGEEVKMINYPIKNIVAQQIWGETTGFCQLIYRQDGKILGAQIVGNQSAEMIGIISLALQENLTIQSLNKNIYIWGSMGEMLGEMTQLIPPKKSWLTWLKKLFR</sequence>
<keyword evidence="3 4" id="KW-0274">FAD</keyword>
<gene>
    <name evidence="8" type="ORF">IPF_164</name>
</gene>
<feature type="domain" description="Pyridine nucleotide-disulphide oxidoreductase dimerisation" evidence="6">
    <location>
        <begin position="343"/>
        <end position="451"/>
    </location>
</feature>
<keyword evidence="4" id="KW-0547">Nucleotide-binding</keyword>
<dbReference type="PIRSF" id="PIRSF000350">
    <property type="entry name" value="Mercury_reductase_MerA"/>
    <property type="match status" value="1"/>
</dbReference>
<keyword evidence="5" id="KW-1133">Transmembrane helix</keyword>
<dbReference type="GO" id="GO:0050660">
    <property type="term" value="F:flavin adenine dinucleotide binding"/>
    <property type="evidence" value="ECO:0007669"/>
    <property type="project" value="TreeGrafter"/>
</dbReference>
<evidence type="ECO:0000256" key="2">
    <source>
        <dbReference type="ARBA" id="ARBA00022630"/>
    </source>
</evidence>
<dbReference type="PRINTS" id="PR00368">
    <property type="entry name" value="FADPNR"/>
</dbReference>
<dbReference type="Gene3D" id="3.30.390.30">
    <property type="match status" value="1"/>
</dbReference>